<evidence type="ECO:0000313" key="5">
    <source>
        <dbReference type="Proteomes" id="UP001501468"/>
    </source>
</evidence>
<dbReference type="InterPro" id="IPR036291">
    <property type="entry name" value="NAD(P)-bd_dom_sf"/>
</dbReference>
<organism evidence="4 5">
    <name type="scientific">Terrabacter ginsenosidimutans</name>
    <dbReference type="NCBI Taxonomy" id="490575"/>
    <lineage>
        <taxon>Bacteria</taxon>
        <taxon>Bacillati</taxon>
        <taxon>Actinomycetota</taxon>
        <taxon>Actinomycetes</taxon>
        <taxon>Micrococcales</taxon>
        <taxon>Intrasporangiaceae</taxon>
        <taxon>Terrabacter</taxon>
    </lineage>
</organism>
<feature type="domain" description="NmrA-like" evidence="3">
    <location>
        <begin position="3"/>
        <end position="223"/>
    </location>
</feature>
<dbReference type="Gene3D" id="3.90.25.10">
    <property type="entry name" value="UDP-galactose 4-epimerase, domain 1"/>
    <property type="match status" value="1"/>
</dbReference>
<comment type="caution">
    <text evidence="4">The sequence shown here is derived from an EMBL/GenBank/DDBJ whole genome shotgun (WGS) entry which is preliminary data.</text>
</comment>
<dbReference type="PANTHER" id="PTHR42748:SF7">
    <property type="entry name" value="NMRA LIKE REDOX SENSOR 1-RELATED"/>
    <property type="match status" value="1"/>
</dbReference>
<evidence type="ECO:0000313" key="4">
    <source>
        <dbReference type="EMBL" id="GAA3712355.1"/>
    </source>
</evidence>
<dbReference type="RefSeq" id="WP_344948572.1">
    <property type="nucleotide sequence ID" value="NZ_BAABDC010000005.1"/>
</dbReference>
<accession>A0ABP7E210</accession>
<keyword evidence="5" id="KW-1185">Reference proteome</keyword>
<name>A0ABP7E210_9MICO</name>
<dbReference type="Gene3D" id="3.40.50.720">
    <property type="entry name" value="NAD(P)-binding Rossmann-like Domain"/>
    <property type="match status" value="1"/>
</dbReference>
<gene>
    <name evidence="4" type="ORF">GCM10022399_31380</name>
</gene>
<proteinExistence type="inferred from homology"/>
<dbReference type="InterPro" id="IPR008030">
    <property type="entry name" value="NmrA-like"/>
</dbReference>
<evidence type="ECO:0000256" key="2">
    <source>
        <dbReference type="ARBA" id="ARBA00022857"/>
    </source>
</evidence>
<sequence>MATVLVIGAAGKTGRAVTAAPTSRGVDVRAAVRSAPRAEIAYAVGARSISVVDLESGAGLDEAVTGVDAVYHLAPNVHPDEVGMADRVARAAARAGLSRFVFHSVLHPDDASMPHHLRKAEAEKVVRAHLPGATVLRPAAYHQNLVGAALAGRLAVPYSLDSPFTNVDLADVAEVAATVLTRPGHEGVTYDLAGPEVLSVRDQAVVAADVLGHPVEAVRVELSGWVAGPGASLTPQARDDLLAMFASYDRGGLVGDASTLRRLLGRDPHSWAETLRLESDSMRQSSNTVL</sequence>
<dbReference type="Proteomes" id="UP001501468">
    <property type="component" value="Unassembled WGS sequence"/>
</dbReference>
<evidence type="ECO:0000256" key="1">
    <source>
        <dbReference type="ARBA" id="ARBA00006328"/>
    </source>
</evidence>
<reference evidence="5" key="1">
    <citation type="journal article" date="2019" name="Int. J. Syst. Evol. Microbiol.">
        <title>The Global Catalogue of Microorganisms (GCM) 10K type strain sequencing project: providing services to taxonomists for standard genome sequencing and annotation.</title>
        <authorList>
            <consortium name="The Broad Institute Genomics Platform"/>
            <consortium name="The Broad Institute Genome Sequencing Center for Infectious Disease"/>
            <person name="Wu L."/>
            <person name="Ma J."/>
        </authorList>
    </citation>
    <scope>NUCLEOTIDE SEQUENCE [LARGE SCALE GENOMIC DNA]</scope>
    <source>
        <strain evidence="5">JCM 17125</strain>
    </source>
</reference>
<dbReference type="InterPro" id="IPR051164">
    <property type="entry name" value="NmrA-like_oxidored"/>
</dbReference>
<dbReference type="Pfam" id="PF05368">
    <property type="entry name" value="NmrA"/>
    <property type="match status" value="1"/>
</dbReference>
<dbReference type="SUPFAM" id="SSF51735">
    <property type="entry name" value="NAD(P)-binding Rossmann-fold domains"/>
    <property type="match status" value="1"/>
</dbReference>
<protein>
    <submittedName>
        <fullName evidence="4">NmrA/HSCARG family protein</fullName>
    </submittedName>
</protein>
<dbReference type="EMBL" id="BAABDC010000005">
    <property type="protein sequence ID" value="GAA3712355.1"/>
    <property type="molecule type" value="Genomic_DNA"/>
</dbReference>
<keyword evidence="2" id="KW-0521">NADP</keyword>
<dbReference type="PANTHER" id="PTHR42748">
    <property type="entry name" value="NITROGEN METABOLITE REPRESSION PROTEIN NMRA FAMILY MEMBER"/>
    <property type="match status" value="1"/>
</dbReference>
<comment type="similarity">
    <text evidence="1">Belongs to the NmrA-type oxidoreductase family.</text>
</comment>
<evidence type="ECO:0000259" key="3">
    <source>
        <dbReference type="Pfam" id="PF05368"/>
    </source>
</evidence>